<feature type="active site" description="Nucleophile" evidence="1">
    <location>
        <position position="209"/>
    </location>
</feature>
<evidence type="ECO:0000256" key="1">
    <source>
        <dbReference type="PROSITE-ProRule" id="PRU01373"/>
    </source>
</evidence>
<dbReference type="PROSITE" id="PS52029">
    <property type="entry name" value="LD_TPASE"/>
    <property type="match status" value="1"/>
</dbReference>
<feature type="active site" description="Proton donor/acceptor" evidence="1">
    <location>
        <position position="199"/>
    </location>
</feature>
<comment type="caution">
    <text evidence="5">The sequence shown here is derived from an EMBL/GenBank/DDBJ whole genome shotgun (WGS) entry which is preliminary data.</text>
</comment>
<dbReference type="Proteomes" id="UP000444980">
    <property type="component" value="Unassembled WGS sequence"/>
</dbReference>
<sequence>MGLAVAAAATVLMVPAVANAAPGAPSTGNGSVDSTLNSLLDALVGGGAPSPNGKPTSQLIVATGKNATDTTGTLTAYEREANGQWKVVVQPVKAFFGAKGQGEPQDNVSRTPSGTFALDQAFGRKANPGTKMPYRQVTAKDWWDSDMKSPTYNTLVTKDSKPSAEAENLYNSGPVYDYAVNIAHNAARTPGKASAIFLHVTNNSPTEGCVAVPESSMVQILKWLDPAKSPKITIGVNAQAPSGDAGGASPQEHKDSPNGAGAGILGGLTESLTNLIPQVLGQVTQS</sequence>
<evidence type="ECO:0000259" key="4">
    <source>
        <dbReference type="PROSITE" id="PS52029"/>
    </source>
</evidence>
<feature type="signal peptide" evidence="3">
    <location>
        <begin position="1"/>
        <end position="20"/>
    </location>
</feature>
<feature type="domain" description="L,D-TPase catalytic" evidence="4">
    <location>
        <begin position="63"/>
        <end position="235"/>
    </location>
</feature>
<keyword evidence="1" id="KW-0573">Peptidoglycan synthesis</keyword>
<dbReference type="RefSeq" id="WP_161926563.1">
    <property type="nucleotide sequence ID" value="NZ_BJOU01000001.1"/>
</dbReference>
<keyword evidence="6" id="KW-1185">Reference proteome</keyword>
<keyword evidence="3" id="KW-0732">Signal</keyword>
<evidence type="ECO:0000313" key="5">
    <source>
        <dbReference type="EMBL" id="GED97202.1"/>
    </source>
</evidence>
<dbReference type="GO" id="GO:0009252">
    <property type="term" value="P:peptidoglycan biosynthetic process"/>
    <property type="evidence" value="ECO:0007669"/>
    <property type="project" value="UniProtKB-KW"/>
</dbReference>
<dbReference type="AlphaFoldDB" id="A0A7I9UW82"/>
<keyword evidence="1" id="KW-0961">Cell wall biogenesis/degradation</keyword>
<dbReference type="InterPro" id="IPR005490">
    <property type="entry name" value="LD_TPept_cat_dom"/>
</dbReference>
<comment type="pathway">
    <text evidence="1">Cell wall biogenesis; peptidoglycan biosynthesis.</text>
</comment>
<dbReference type="PANTHER" id="PTHR38589:SF1">
    <property type="entry name" value="BLR0621 PROTEIN"/>
    <property type="match status" value="1"/>
</dbReference>
<name>A0A7I9UW82_9ACTN</name>
<reference evidence="6" key="1">
    <citation type="submission" date="2019-06" db="EMBL/GenBank/DDBJ databases">
        <title>Gordonia isolated from sludge of a wastewater treatment plant.</title>
        <authorList>
            <person name="Tamura T."/>
            <person name="Aoyama K."/>
            <person name="Kang Y."/>
            <person name="Saito S."/>
            <person name="Akiyama N."/>
            <person name="Yazawa K."/>
            <person name="Gonoi T."/>
            <person name="Mikami Y."/>
        </authorList>
    </citation>
    <scope>NUCLEOTIDE SEQUENCE [LARGE SCALE GENOMIC DNA]</scope>
    <source>
        <strain evidence="6">NBRC 107697</strain>
    </source>
</reference>
<keyword evidence="1" id="KW-0133">Cell shape</keyword>
<organism evidence="5 6">
    <name type="scientific">Gordonia crocea</name>
    <dbReference type="NCBI Taxonomy" id="589162"/>
    <lineage>
        <taxon>Bacteria</taxon>
        <taxon>Bacillati</taxon>
        <taxon>Actinomycetota</taxon>
        <taxon>Actinomycetes</taxon>
        <taxon>Mycobacteriales</taxon>
        <taxon>Gordoniaceae</taxon>
        <taxon>Gordonia</taxon>
    </lineage>
</organism>
<gene>
    <name evidence="5" type="ORF">nbrc107697_12410</name>
</gene>
<feature type="chain" id="PRO_5029828557" description="L,D-TPase catalytic domain-containing protein" evidence="3">
    <location>
        <begin position="21"/>
        <end position="286"/>
    </location>
</feature>
<proteinExistence type="predicted"/>
<evidence type="ECO:0000256" key="3">
    <source>
        <dbReference type="SAM" id="SignalP"/>
    </source>
</evidence>
<dbReference type="GO" id="GO:0071555">
    <property type="term" value="P:cell wall organization"/>
    <property type="evidence" value="ECO:0007669"/>
    <property type="project" value="UniProtKB-UniRule"/>
</dbReference>
<dbReference type="PANTHER" id="PTHR38589">
    <property type="entry name" value="BLR0621 PROTEIN"/>
    <property type="match status" value="1"/>
</dbReference>
<protein>
    <recommendedName>
        <fullName evidence="4">L,D-TPase catalytic domain-containing protein</fullName>
    </recommendedName>
</protein>
<evidence type="ECO:0000313" key="6">
    <source>
        <dbReference type="Proteomes" id="UP000444980"/>
    </source>
</evidence>
<dbReference type="OrthoDB" id="186490at2"/>
<evidence type="ECO:0000256" key="2">
    <source>
        <dbReference type="SAM" id="MobiDB-lite"/>
    </source>
</evidence>
<feature type="region of interest" description="Disordered" evidence="2">
    <location>
        <begin position="236"/>
        <end position="265"/>
    </location>
</feature>
<dbReference type="EMBL" id="BJOU01000001">
    <property type="protein sequence ID" value="GED97202.1"/>
    <property type="molecule type" value="Genomic_DNA"/>
</dbReference>
<dbReference type="GO" id="GO:0008360">
    <property type="term" value="P:regulation of cell shape"/>
    <property type="evidence" value="ECO:0007669"/>
    <property type="project" value="UniProtKB-UniRule"/>
</dbReference>
<dbReference type="GO" id="GO:0016740">
    <property type="term" value="F:transferase activity"/>
    <property type="evidence" value="ECO:0007669"/>
    <property type="project" value="InterPro"/>
</dbReference>
<accession>A0A7I9UW82</accession>
<dbReference type="Pfam" id="PF03734">
    <property type="entry name" value="YkuD"/>
    <property type="match status" value="1"/>
</dbReference>